<sequence>MADRRKRRLPRWLRITGIVALIGVVPVIASAIHLAVLSAGRTHQVDDVPERPVGMVLGAKADPGRPSAFLAARLNLAVDLFERGKIRAILVTGDGLPRSNDEPGVMRDYLEARGIPADRIVEDPAGFDTYDSCVRARDVFGVTEMTILTQDYHVGRAIAICEAVGIDAVGVGDTTMRTRFPQYWVKGVSREWAANLKAEWDILTRRQPQQDPFDPSLLEAAGLR</sequence>
<accession>A0A1Q2CS77</accession>
<feature type="domain" description="DUF218" evidence="2">
    <location>
        <begin position="55"/>
        <end position="169"/>
    </location>
</feature>
<dbReference type="CDD" id="cd06259">
    <property type="entry name" value="YdcF-like"/>
    <property type="match status" value="1"/>
</dbReference>
<keyword evidence="4" id="KW-1185">Reference proteome</keyword>
<protein>
    <recommendedName>
        <fullName evidence="2">DUF218 domain-containing protein</fullName>
    </recommendedName>
</protein>
<dbReference type="InterPro" id="IPR003848">
    <property type="entry name" value="DUF218"/>
</dbReference>
<dbReference type="AlphaFoldDB" id="A0A1Q2CS77"/>
<organism evidence="3 4">
    <name type="scientific">Tessaracoccus aquimaris</name>
    <dbReference type="NCBI Taxonomy" id="1332264"/>
    <lineage>
        <taxon>Bacteria</taxon>
        <taxon>Bacillati</taxon>
        <taxon>Actinomycetota</taxon>
        <taxon>Actinomycetes</taxon>
        <taxon>Propionibacteriales</taxon>
        <taxon>Propionibacteriaceae</taxon>
        <taxon>Tessaracoccus</taxon>
    </lineage>
</organism>
<name>A0A1Q2CS77_9ACTN</name>
<evidence type="ECO:0000313" key="4">
    <source>
        <dbReference type="Proteomes" id="UP000188145"/>
    </source>
</evidence>
<evidence type="ECO:0000256" key="1">
    <source>
        <dbReference type="SAM" id="Phobius"/>
    </source>
</evidence>
<keyword evidence="1" id="KW-1133">Transmembrane helix</keyword>
<dbReference type="PANTHER" id="PTHR30336:SF6">
    <property type="entry name" value="INTEGRAL MEMBRANE PROTEIN"/>
    <property type="match status" value="1"/>
</dbReference>
<dbReference type="PANTHER" id="PTHR30336">
    <property type="entry name" value="INNER MEMBRANE PROTEIN, PROBABLE PERMEASE"/>
    <property type="match status" value="1"/>
</dbReference>
<dbReference type="Pfam" id="PF02698">
    <property type="entry name" value="DUF218"/>
    <property type="match status" value="1"/>
</dbReference>
<evidence type="ECO:0000313" key="3">
    <source>
        <dbReference type="EMBL" id="AQP48962.1"/>
    </source>
</evidence>
<keyword evidence="1" id="KW-0812">Transmembrane</keyword>
<gene>
    <name evidence="3" type="ORF">BW730_17105</name>
</gene>
<proteinExistence type="predicted"/>
<dbReference type="KEGG" id="tes:BW730_17105"/>
<keyword evidence="1" id="KW-0472">Membrane</keyword>
<dbReference type="STRING" id="1332264.BW730_17105"/>
<dbReference type="Proteomes" id="UP000188145">
    <property type="component" value="Chromosome"/>
</dbReference>
<dbReference type="EMBL" id="CP019606">
    <property type="protein sequence ID" value="AQP48962.1"/>
    <property type="molecule type" value="Genomic_DNA"/>
</dbReference>
<dbReference type="GO" id="GO:0005886">
    <property type="term" value="C:plasma membrane"/>
    <property type="evidence" value="ECO:0007669"/>
    <property type="project" value="TreeGrafter"/>
</dbReference>
<feature type="transmembrane region" description="Helical" evidence="1">
    <location>
        <begin position="12"/>
        <end position="36"/>
    </location>
</feature>
<dbReference type="RefSeq" id="WP_226996875.1">
    <property type="nucleotide sequence ID" value="NZ_CP019606.1"/>
</dbReference>
<dbReference type="InterPro" id="IPR051599">
    <property type="entry name" value="Cell_Envelope_Assoc"/>
</dbReference>
<evidence type="ECO:0000259" key="2">
    <source>
        <dbReference type="Pfam" id="PF02698"/>
    </source>
</evidence>
<reference evidence="4" key="1">
    <citation type="submission" date="2017-02" db="EMBL/GenBank/DDBJ databases">
        <title>Tessaracoccus aquaemaris sp. nov., isolated from the intestine of a Korean rockfish, Sebastes schlegelii, in a marine aquaculture pond.</title>
        <authorList>
            <person name="Tak E.J."/>
            <person name="Bae J.-W."/>
        </authorList>
    </citation>
    <scope>NUCLEOTIDE SEQUENCE [LARGE SCALE GENOMIC DNA]</scope>
    <source>
        <strain evidence="4">NSG39</strain>
    </source>
</reference>